<name>A0A0G1YEY5_9BACT</name>
<feature type="domain" description="Coenzyme F420:L-glutamate ligase-like" evidence="1">
    <location>
        <begin position="26"/>
        <end position="184"/>
    </location>
</feature>
<dbReference type="InterPro" id="IPR002847">
    <property type="entry name" value="F420-0_gamma-glut_ligase-dom"/>
</dbReference>
<dbReference type="AlphaFoldDB" id="A0A0G1YEY5"/>
<dbReference type="Proteomes" id="UP000033870">
    <property type="component" value="Unassembled WGS sequence"/>
</dbReference>
<evidence type="ECO:0000259" key="1">
    <source>
        <dbReference type="Pfam" id="PF01996"/>
    </source>
</evidence>
<dbReference type="STRING" id="1619044.UY92_C0014G0065"/>
<proteinExistence type="predicted"/>
<dbReference type="Pfam" id="PF01996">
    <property type="entry name" value="F420_ligase"/>
    <property type="match status" value="1"/>
</dbReference>
<dbReference type="SUPFAM" id="SSF144010">
    <property type="entry name" value="CofE-like"/>
    <property type="match status" value="1"/>
</dbReference>
<gene>
    <name evidence="2" type="ORF">UY92_C0014G0065</name>
</gene>
<reference evidence="2 3" key="1">
    <citation type="journal article" date="2015" name="Nature">
        <title>rRNA introns, odd ribosomes, and small enigmatic genomes across a large radiation of phyla.</title>
        <authorList>
            <person name="Brown C.T."/>
            <person name="Hug L.A."/>
            <person name="Thomas B.C."/>
            <person name="Sharon I."/>
            <person name="Castelle C.J."/>
            <person name="Singh A."/>
            <person name="Wilkins M.J."/>
            <person name="Williams K.H."/>
            <person name="Banfield J.F."/>
        </authorList>
    </citation>
    <scope>NUCLEOTIDE SEQUENCE [LARGE SCALE GENOMIC DNA]</scope>
</reference>
<accession>A0A0G1YEY5</accession>
<protein>
    <recommendedName>
        <fullName evidence="1">Coenzyme F420:L-glutamate ligase-like domain-containing protein</fullName>
    </recommendedName>
</protein>
<evidence type="ECO:0000313" key="3">
    <source>
        <dbReference type="Proteomes" id="UP000033870"/>
    </source>
</evidence>
<sequence>MELPNPNSGKRLEITVEGATYARYPVKTHVVKTGDDLAGIIEQYAGPHLRPDDLVFLSEKIVAISQGRSYPIKDIHPTKLATWLSKKVHRSPYGIGLGSPWTMQLALKEVGHLRIFLAILAYLLTRPFGLRGAFYVVAGRTVAAIDGPCDYTLPPYNEYAKLGPAKPHEVARALKEKTGHEVVIIDANDLGVNILGKSDKNLADRVLAAIFRDNPLGQTSEQTPVCIVRKLAG</sequence>
<comment type="caution">
    <text evidence="2">The sequence shown here is derived from an EMBL/GenBank/DDBJ whole genome shotgun (WGS) entry which is preliminary data.</text>
</comment>
<dbReference type="Gene3D" id="3.30.1330.100">
    <property type="entry name" value="CofE-like"/>
    <property type="match status" value="1"/>
</dbReference>
<organism evidence="2 3">
    <name type="scientific">Candidatus Magasanikbacteria bacterium GW2011_GWA2_56_11</name>
    <dbReference type="NCBI Taxonomy" id="1619044"/>
    <lineage>
        <taxon>Bacteria</taxon>
        <taxon>Candidatus Magasanikiibacteriota</taxon>
    </lineage>
</organism>
<dbReference type="EMBL" id="LCRX01000014">
    <property type="protein sequence ID" value="KKW41740.1"/>
    <property type="molecule type" value="Genomic_DNA"/>
</dbReference>
<evidence type="ECO:0000313" key="2">
    <source>
        <dbReference type="EMBL" id="KKW41740.1"/>
    </source>
</evidence>